<sequence>MNNDKQKQLETAENQKKSTVKRTPTKKIRGMNRVQKEQKVFMGQEPIGQTTNVAVSSHGTPKRKANSAPMKMPKSKTKQKTSQANVKMEENEAKMEKEMQKIVLIEAEYDQSELIEQSSNSIGHLPMLPITEEGIHKMMNSIKTGASSSSTVDEQQTKSMDTEEQQKKKDEKVIEKITDRLQPYVFMVELTTQHIGESIHNQPKMVLSEVMADNYGTVQKFIKQNGGKMIGCHLVKKHEEDLTQMLAKIFNVSITILEKLDQNNGNFPKWKTLNRKLRNLQFFSCLYGILVTLLLKEAKTNIEEQQLNDYVENLIKFTYHVYTALNELLEYAETLRNEMEKRAEKEGEEKVTEEIMNELTDFYCEGKIEGTDEENLEKSLEKIMEGMRQI</sequence>
<keyword evidence="3" id="KW-1185">Reference proteome</keyword>
<feature type="compositionally biased region" description="Basic and acidic residues" evidence="1">
    <location>
        <begin position="1"/>
        <end position="16"/>
    </location>
</feature>
<dbReference type="AlphaFoldDB" id="A0ABD2JPA9"/>
<proteinExistence type="predicted"/>
<feature type="compositionally biased region" description="Polar residues" evidence="1">
    <location>
        <begin position="144"/>
        <end position="159"/>
    </location>
</feature>
<dbReference type="Proteomes" id="UP001620645">
    <property type="component" value="Unassembled WGS sequence"/>
</dbReference>
<name>A0ABD2JPA9_HETSC</name>
<evidence type="ECO:0000256" key="1">
    <source>
        <dbReference type="SAM" id="MobiDB-lite"/>
    </source>
</evidence>
<dbReference type="EMBL" id="JBICCN010000118">
    <property type="protein sequence ID" value="KAL3092442.1"/>
    <property type="molecule type" value="Genomic_DNA"/>
</dbReference>
<feature type="compositionally biased region" description="Basic and acidic residues" evidence="1">
    <location>
        <begin position="160"/>
        <end position="170"/>
    </location>
</feature>
<feature type="region of interest" description="Disordered" evidence="1">
    <location>
        <begin position="144"/>
        <end position="170"/>
    </location>
</feature>
<gene>
    <name evidence="2" type="ORF">niasHS_007651</name>
</gene>
<comment type="caution">
    <text evidence="2">The sequence shown here is derived from an EMBL/GenBank/DDBJ whole genome shotgun (WGS) entry which is preliminary data.</text>
</comment>
<protein>
    <submittedName>
        <fullName evidence="2">Uncharacterized protein</fullName>
    </submittedName>
</protein>
<evidence type="ECO:0000313" key="2">
    <source>
        <dbReference type="EMBL" id="KAL3092442.1"/>
    </source>
</evidence>
<feature type="region of interest" description="Disordered" evidence="1">
    <location>
        <begin position="1"/>
        <end position="85"/>
    </location>
</feature>
<feature type="compositionally biased region" description="Polar residues" evidence="1">
    <location>
        <begin position="47"/>
        <end position="59"/>
    </location>
</feature>
<feature type="compositionally biased region" description="Basic residues" evidence="1">
    <location>
        <begin position="18"/>
        <end position="30"/>
    </location>
</feature>
<reference evidence="2 3" key="1">
    <citation type="submission" date="2024-10" db="EMBL/GenBank/DDBJ databases">
        <authorList>
            <person name="Kim D."/>
        </authorList>
    </citation>
    <scope>NUCLEOTIDE SEQUENCE [LARGE SCALE GENOMIC DNA]</scope>
    <source>
        <strain evidence="2">Taebaek</strain>
    </source>
</reference>
<evidence type="ECO:0000313" key="3">
    <source>
        <dbReference type="Proteomes" id="UP001620645"/>
    </source>
</evidence>
<organism evidence="2 3">
    <name type="scientific">Heterodera schachtii</name>
    <name type="common">Sugarbeet cyst nematode worm</name>
    <name type="synonym">Tylenchus schachtii</name>
    <dbReference type="NCBI Taxonomy" id="97005"/>
    <lineage>
        <taxon>Eukaryota</taxon>
        <taxon>Metazoa</taxon>
        <taxon>Ecdysozoa</taxon>
        <taxon>Nematoda</taxon>
        <taxon>Chromadorea</taxon>
        <taxon>Rhabditida</taxon>
        <taxon>Tylenchina</taxon>
        <taxon>Tylenchomorpha</taxon>
        <taxon>Tylenchoidea</taxon>
        <taxon>Heteroderidae</taxon>
        <taxon>Heteroderinae</taxon>
        <taxon>Heterodera</taxon>
    </lineage>
</organism>
<accession>A0ABD2JPA9</accession>